<evidence type="ECO:0000256" key="1">
    <source>
        <dbReference type="SAM" id="MobiDB-lite"/>
    </source>
</evidence>
<reference evidence="2" key="1">
    <citation type="submission" date="2023-07" db="EMBL/GenBank/DDBJ databases">
        <authorList>
            <consortium name="AG Swart"/>
            <person name="Singh M."/>
            <person name="Singh A."/>
            <person name="Seah K."/>
            <person name="Emmerich C."/>
        </authorList>
    </citation>
    <scope>NUCLEOTIDE SEQUENCE</scope>
    <source>
        <strain evidence="2">DP1</strain>
    </source>
</reference>
<protein>
    <submittedName>
        <fullName evidence="2">Uncharacterized protein</fullName>
    </submittedName>
</protein>
<feature type="compositionally biased region" description="Polar residues" evidence="1">
    <location>
        <begin position="410"/>
        <end position="429"/>
    </location>
</feature>
<sequence>MDLVKVPSWWGHETRRPGTAQAMTARNNKTRTGLLETRKNKNLKTNTLVKEIPSTVPHYETLPAGMKQKPRDTVDLKTVDEDFDVYQLNADIRRNKEIKGYGTNYSSLSTLRRGRLAKEQRDQQHKFEEFTKNKSQIELERVKIHTNLAKKINPKPRYSKSQVEIRPDEIDPRDPTLQYVKEPKINARSKLLSNRKKMLLRDMKKYENCVDNHKTSEQRLNHREDCFMRLSAREPKIIVKKNEEFEPNVKYGIHNNPLPHFYKHAKKWWTEKKGYKESPKEVSHLKLMHNMLMKNSNDTLLLQDYEQYCEKTHSSQLIRNSQKTSDKPKNLKLPRKFKKKKAKMRWSNGILLHAKREKVIVEHKPPQVDLQPLFSSFNQKGVFKPPPSSKESLVRQKEREKKQEREKQKSNNQSTFFEHEANSSQVAGNEKTTIFKRVKTAYGGRNHNMYTHEVEGHLAPTKGSTMDHEKNSPRNQESNNGWFNSQDQVEKNQWTIKSTSRVGFRTSAFPK</sequence>
<accession>A0AAD1U9R0</accession>
<feature type="compositionally biased region" description="Basic and acidic residues" evidence="1">
    <location>
        <begin position="392"/>
        <end position="409"/>
    </location>
</feature>
<evidence type="ECO:0000313" key="2">
    <source>
        <dbReference type="EMBL" id="CAI2365020.1"/>
    </source>
</evidence>
<dbReference type="Proteomes" id="UP001295684">
    <property type="component" value="Unassembled WGS sequence"/>
</dbReference>
<dbReference type="AlphaFoldDB" id="A0AAD1U9R0"/>
<comment type="caution">
    <text evidence="2">The sequence shown here is derived from an EMBL/GenBank/DDBJ whole genome shotgun (WGS) entry which is preliminary data.</text>
</comment>
<keyword evidence="3" id="KW-1185">Reference proteome</keyword>
<feature type="compositionally biased region" description="Polar residues" evidence="1">
    <location>
        <begin position="473"/>
        <end position="494"/>
    </location>
</feature>
<dbReference type="EMBL" id="CAMPGE010006176">
    <property type="protein sequence ID" value="CAI2365020.1"/>
    <property type="molecule type" value="Genomic_DNA"/>
</dbReference>
<evidence type="ECO:0000313" key="3">
    <source>
        <dbReference type="Proteomes" id="UP001295684"/>
    </source>
</evidence>
<feature type="region of interest" description="Disordered" evidence="1">
    <location>
        <begin position="377"/>
        <end position="429"/>
    </location>
</feature>
<gene>
    <name evidence="2" type="ORF">ECRASSUSDP1_LOCUS6370</name>
</gene>
<name>A0AAD1U9R0_EUPCR</name>
<proteinExistence type="predicted"/>
<organism evidence="2 3">
    <name type="scientific">Euplotes crassus</name>
    <dbReference type="NCBI Taxonomy" id="5936"/>
    <lineage>
        <taxon>Eukaryota</taxon>
        <taxon>Sar</taxon>
        <taxon>Alveolata</taxon>
        <taxon>Ciliophora</taxon>
        <taxon>Intramacronucleata</taxon>
        <taxon>Spirotrichea</taxon>
        <taxon>Hypotrichia</taxon>
        <taxon>Euplotida</taxon>
        <taxon>Euplotidae</taxon>
        <taxon>Moneuplotes</taxon>
    </lineage>
</organism>
<feature type="region of interest" description="Disordered" evidence="1">
    <location>
        <begin position="459"/>
        <end position="494"/>
    </location>
</feature>